<dbReference type="EMBL" id="KQ971307">
    <property type="protein sequence ID" value="KYB29885.1"/>
    <property type="molecule type" value="Genomic_DNA"/>
</dbReference>
<name>A0A139WPU3_TRICA</name>
<evidence type="ECO:0000313" key="2">
    <source>
        <dbReference type="Proteomes" id="UP000007266"/>
    </source>
</evidence>
<proteinExistence type="predicted"/>
<reference evidence="1 2" key="1">
    <citation type="journal article" date="2008" name="Nature">
        <title>The genome of the model beetle and pest Tribolium castaneum.</title>
        <authorList>
            <consortium name="Tribolium Genome Sequencing Consortium"/>
            <person name="Richards S."/>
            <person name="Gibbs R.A."/>
            <person name="Weinstock G.M."/>
            <person name="Brown S.J."/>
            <person name="Denell R."/>
            <person name="Beeman R.W."/>
            <person name="Gibbs R."/>
            <person name="Beeman R.W."/>
            <person name="Brown S.J."/>
            <person name="Bucher G."/>
            <person name="Friedrich M."/>
            <person name="Grimmelikhuijzen C.J."/>
            <person name="Klingler M."/>
            <person name="Lorenzen M."/>
            <person name="Richards S."/>
            <person name="Roth S."/>
            <person name="Schroder R."/>
            <person name="Tautz D."/>
            <person name="Zdobnov E.M."/>
            <person name="Muzny D."/>
            <person name="Gibbs R.A."/>
            <person name="Weinstock G.M."/>
            <person name="Attaway T."/>
            <person name="Bell S."/>
            <person name="Buhay C.J."/>
            <person name="Chandrabose M.N."/>
            <person name="Chavez D."/>
            <person name="Clerk-Blankenburg K.P."/>
            <person name="Cree A."/>
            <person name="Dao M."/>
            <person name="Davis C."/>
            <person name="Chacko J."/>
            <person name="Dinh H."/>
            <person name="Dugan-Rocha S."/>
            <person name="Fowler G."/>
            <person name="Garner T.T."/>
            <person name="Garnes J."/>
            <person name="Gnirke A."/>
            <person name="Hawes A."/>
            <person name="Hernandez J."/>
            <person name="Hines S."/>
            <person name="Holder M."/>
            <person name="Hume J."/>
            <person name="Jhangiani S.N."/>
            <person name="Joshi V."/>
            <person name="Khan Z.M."/>
            <person name="Jackson L."/>
            <person name="Kovar C."/>
            <person name="Kowis A."/>
            <person name="Lee S."/>
            <person name="Lewis L.R."/>
            <person name="Margolis J."/>
            <person name="Morgan M."/>
            <person name="Nazareth L.V."/>
            <person name="Nguyen N."/>
            <person name="Okwuonu G."/>
            <person name="Parker D."/>
            <person name="Richards S."/>
            <person name="Ruiz S.J."/>
            <person name="Santibanez J."/>
            <person name="Savard J."/>
            <person name="Scherer S.E."/>
            <person name="Schneider B."/>
            <person name="Sodergren E."/>
            <person name="Tautz D."/>
            <person name="Vattahil S."/>
            <person name="Villasana D."/>
            <person name="White C.S."/>
            <person name="Wright R."/>
            <person name="Park Y."/>
            <person name="Beeman R.W."/>
            <person name="Lord J."/>
            <person name="Oppert B."/>
            <person name="Lorenzen M."/>
            <person name="Brown S."/>
            <person name="Wang L."/>
            <person name="Savard J."/>
            <person name="Tautz D."/>
            <person name="Richards S."/>
            <person name="Weinstock G."/>
            <person name="Gibbs R.A."/>
            <person name="Liu Y."/>
            <person name="Worley K."/>
            <person name="Weinstock G."/>
            <person name="Elsik C.G."/>
            <person name="Reese J.T."/>
            <person name="Elhaik E."/>
            <person name="Landan G."/>
            <person name="Graur D."/>
            <person name="Arensburger P."/>
            <person name="Atkinson P."/>
            <person name="Beeman R.W."/>
            <person name="Beidler J."/>
            <person name="Brown S.J."/>
            <person name="Demuth J.P."/>
            <person name="Drury D.W."/>
            <person name="Du Y.Z."/>
            <person name="Fujiwara H."/>
            <person name="Lorenzen M."/>
            <person name="Maselli V."/>
            <person name="Osanai M."/>
            <person name="Park Y."/>
            <person name="Robertson H.M."/>
            <person name="Tu Z."/>
            <person name="Wang J.J."/>
            <person name="Wang S."/>
            <person name="Richards S."/>
            <person name="Song H."/>
            <person name="Zhang L."/>
            <person name="Sodergren E."/>
            <person name="Werner D."/>
            <person name="Stanke M."/>
            <person name="Morgenstern B."/>
            <person name="Solovyev V."/>
            <person name="Kosarev P."/>
            <person name="Brown G."/>
            <person name="Chen H.C."/>
            <person name="Ermolaeva O."/>
            <person name="Hlavina W."/>
            <person name="Kapustin Y."/>
            <person name="Kiryutin B."/>
            <person name="Kitts P."/>
            <person name="Maglott D."/>
            <person name="Pruitt K."/>
            <person name="Sapojnikov V."/>
            <person name="Souvorov A."/>
            <person name="Mackey A.J."/>
            <person name="Waterhouse R.M."/>
            <person name="Wyder S."/>
            <person name="Zdobnov E.M."/>
            <person name="Zdobnov E.M."/>
            <person name="Wyder S."/>
            <person name="Kriventseva E.V."/>
            <person name="Kadowaki T."/>
            <person name="Bork P."/>
            <person name="Aranda M."/>
            <person name="Bao R."/>
            <person name="Beermann A."/>
            <person name="Berns N."/>
            <person name="Bolognesi R."/>
            <person name="Bonneton F."/>
            <person name="Bopp D."/>
            <person name="Brown S.J."/>
            <person name="Bucher G."/>
            <person name="Butts T."/>
            <person name="Chaumot A."/>
            <person name="Denell R.E."/>
            <person name="Ferrier D.E."/>
            <person name="Friedrich M."/>
            <person name="Gordon C.M."/>
            <person name="Jindra M."/>
            <person name="Klingler M."/>
            <person name="Lan Q."/>
            <person name="Lattorff H.M."/>
            <person name="Laudet V."/>
            <person name="von Levetsow C."/>
            <person name="Liu Z."/>
            <person name="Lutz R."/>
            <person name="Lynch J.A."/>
            <person name="da Fonseca R.N."/>
            <person name="Posnien N."/>
            <person name="Reuter R."/>
            <person name="Roth S."/>
            <person name="Savard J."/>
            <person name="Schinko J.B."/>
            <person name="Schmitt C."/>
            <person name="Schoppmeier M."/>
            <person name="Schroder R."/>
            <person name="Shippy T.D."/>
            <person name="Simonnet F."/>
            <person name="Marques-Souza H."/>
            <person name="Tautz D."/>
            <person name="Tomoyasu Y."/>
            <person name="Trauner J."/>
            <person name="Van der Zee M."/>
            <person name="Vervoort M."/>
            <person name="Wittkopp N."/>
            <person name="Wimmer E.A."/>
            <person name="Yang X."/>
            <person name="Jones A.K."/>
            <person name="Sattelle D.B."/>
            <person name="Ebert P.R."/>
            <person name="Nelson D."/>
            <person name="Scott J.G."/>
            <person name="Beeman R.W."/>
            <person name="Muthukrishnan S."/>
            <person name="Kramer K.J."/>
            <person name="Arakane Y."/>
            <person name="Beeman R.W."/>
            <person name="Zhu Q."/>
            <person name="Hogenkamp D."/>
            <person name="Dixit R."/>
            <person name="Oppert B."/>
            <person name="Jiang H."/>
            <person name="Zou Z."/>
            <person name="Marshall J."/>
            <person name="Elpidina E."/>
            <person name="Vinokurov K."/>
            <person name="Oppert C."/>
            <person name="Zou Z."/>
            <person name="Evans J."/>
            <person name="Lu Z."/>
            <person name="Zhao P."/>
            <person name="Sumathipala N."/>
            <person name="Altincicek B."/>
            <person name="Vilcinskas A."/>
            <person name="Williams M."/>
            <person name="Hultmark D."/>
            <person name="Hetru C."/>
            <person name="Jiang H."/>
            <person name="Grimmelikhuijzen C.J."/>
            <person name="Hauser F."/>
            <person name="Cazzamali G."/>
            <person name="Williamson M."/>
            <person name="Park Y."/>
            <person name="Li B."/>
            <person name="Tanaka Y."/>
            <person name="Predel R."/>
            <person name="Neupert S."/>
            <person name="Schachtner J."/>
            <person name="Verleyen P."/>
            <person name="Raible F."/>
            <person name="Bork P."/>
            <person name="Friedrich M."/>
            <person name="Walden K.K."/>
            <person name="Robertson H.M."/>
            <person name="Angeli S."/>
            <person name="Foret S."/>
            <person name="Bucher G."/>
            <person name="Schuetz S."/>
            <person name="Maleszka R."/>
            <person name="Wimmer E.A."/>
            <person name="Beeman R.W."/>
            <person name="Lorenzen M."/>
            <person name="Tomoyasu Y."/>
            <person name="Miller S.C."/>
            <person name="Grossmann D."/>
            <person name="Bucher G."/>
        </authorList>
    </citation>
    <scope>NUCLEOTIDE SEQUENCE [LARGE SCALE GENOMIC DNA]</scope>
    <source>
        <strain evidence="1 2">Georgia GA2</strain>
    </source>
</reference>
<sequence>MKAVRPCHTGHQLELKSPQSGRQVWDVIYRAITLSGFRQVVTRAIIVMVLKLDRSGQATI</sequence>
<organism evidence="1 2">
    <name type="scientific">Tribolium castaneum</name>
    <name type="common">Red flour beetle</name>
    <dbReference type="NCBI Taxonomy" id="7070"/>
    <lineage>
        <taxon>Eukaryota</taxon>
        <taxon>Metazoa</taxon>
        <taxon>Ecdysozoa</taxon>
        <taxon>Arthropoda</taxon>
        <taxon>Hexapoda</taxon>
        <taxon>Insecta</taxon>
        <taxon>Pterygota</taxon>
        <taxon>Neoptera</taxon>
        <taxon>Endopterygota</taxon>
        <taxon>Coleoptera</taxon>
        <taxon>Polyphaga</taxon>
        <taxon>Cucujiformia</taxon>
        <taxon>Tenebrionidae</taxon>
        <taxon>Tenebrionidae incertae sedis</taxon>
        <taxon>Tribolium</taxon>
    </lineage>
</organism>
<reference evidence="1 2" key="2">
    <citation type="journal article" date="2010" name="Nucleic Acids Res.">
        <title>BeetleBase in 2010: revisions to provide comprehensive genomic information for Tribolium castaneum.</title>
        <authorList>
            <person name="Kim H.S."/>
            <person name="Murphy T."/>
            <person name="Xia J."/>
            <person name="Caragea D."/>
            <person name="Park Y."/>
            <person name="Beeman R.W."/>
            <person name="Lorenzen M.D."/>
            <person name="Butcher S."/>
            <person name="Manak J.R."/>
            <person name="Brown S.J."/>
        </authorList>
    </citation>
    <scope>GENOME REANNOTATION</scope>
    <source>
        <strain evidence="1 2">Georgia GA2</strain>
    </source>
</reference>
<dbReference type="AlphaFoldDB" id="A0A139WPU3"/>
<evidence type="ECO:0000313" key="1">
    <source>
        <dbReference type="EMBL" id="KYB29885.1"/>
    </source>
</evidence>
<keyword evidence="2" id="KW-1185">Reference proteome</keyword>
<gene>
    <name evidence="1" type="primary">AUGUSTUS-3.0.2_31566</name>
    <name evidence="1" type="ORF">TcasGA2_TC031566</name>
</gene>
<protein>
    <submittedName>
        <fullName evidence="1">Uncharacterized protein</fullName>
    </submittedName>
</protein>
<dbReference type="InParanoid" id="A0A139WPU3"/>
<accession>A0A139WPU3</accession>
<dbReference type="Proteomes" id="UP000007266">
    <property type="component" value="Linkage group 1"/>
</dbReference>